<comment type="caution">
    <text evidence="1">The sequence shown here is derived from an EMBL/GenBank/DDBJ whole genome shotgun (WGS) entry which is preliminary data.</text>
</comment>
<organism evidence="1 2">
    <name type="scientific">Trifolium medium</name>
    <dbReference type="NCBI Taxonomy" id="97028"/>
    <lineage>
        <taxon>Eukaryota</taxon>
        <taxon>Viridiplantae</taxon>
        <taxon>Streptophyta</taxon>
        <taxon>Embryophyta</taxon>
        <taxon>Tracheophyta</taxon>
        <taxon>Spermatophyta</taxon>
        <taxon>Magnoliopsida</taxon>
        <taxon>eudicotyledons</taxon>
        <taxon>Gunneridae</taxon>
        <taxon>Pentapetalae</taxon>
        <taxon>rosids</taxon>
        <taxon>fabids</taxon>
        <taxon>Fabales</taxon>
        <taxon>Fabaceae</taxon>
        <taxon>Papilionoideae</taxon>
        <taxon>50 kb inversion clade</taxon>
        <taxon>NPAAA clade</taxon>
        <taxon>Hologalegina</taxon>
        <taxon>IRL clade</taxon>
        <taxon>Trifolieae</taxon>
        <taxon>Trifolium</taxon>
    </lineage>
</organism>
<sequence>MGSTFLLRNYADLVAKFPSHRGHDVIHRSHDGV</sequence>
<proteinExistence type="predicted"/>
<name>A0A392UMC4_9FABA</name>
<evidence type="ECO:0000313" key="2">
    <source>
        <dbReference type="Proteomes" id="UP000265520"/>
    </source>
</evidence>
<feature type="non-terminal residue" evidence="1">
    <location>
        <position position="33"/>
    </location>
</feature>
<accession>A0A392UMC4</accession>
<keyword evidence="2" id="KW-1185">Reference proteome</keyword>
<reference evidence="1 2" key="1">
    <citation type="journal article" date="2018" name="Front. Plant Sci.">
        <title>Red Clover (Trifolium pratense) and Zigzag Clover (T. medium) - A Picture of Genomic Similarities and Differences.</title>
        <authorList>
            <person name="Dluhosova J."/>
            <person name="Istvanek J."/>
            <person name="Nedelnik J."/>
            <person name="Repkova J."/>
        </authorList>
    </citation>
    <scope>NUCLEOTIDE SEQUENCE [LARGE SCALE GENOMIC DNA]</scope>
    <source>
        <strain evidence="2">cv. 10/8</strain>
        <tissue evidence="1">Leaf</tissue>
    </source>
</reference>
<dbReference type="Proteomes" id="UP000265520">
    <property type="component" value="Unassembled WGS sequence"/>
</dbReference>
<dbReference type="AlphaFoldDB" id="A0A392UMC4"/>
<dbReference type="EMBL" id="LXQA010846837">
    <property type="protein sequence ID" value="MCI73804.1"/>
    <property type="molecule type" value="Genomic_DNA"/>
</dbReference>
<protein>
    <submittedName>
        <fullName evidence="1">Uncharacterized protein</fullName>
    </submittedName>
</protein>
<evidence type="ECO:0000313" key="1">
    <source>
        <dbReference type="EMBL" id="MCI73804.1"/>
    </source>
</evidence>